<evidence type="ECO:0000256" key="1">
    <source>
        <dbReference type="ARBA" id="ARBA00000085"/>
    </source>
</evidence>
<dbReference type="Gene3D" id="3.30.565.10">
    <property type="entry name" value="Histidine kinase-like ATPase, C-terminal domain"/>
    <property type="match status" value="1"/>
</dbReference>
<keyword evidence="9" id="KW-0902">Two-component regulatory system</keyword>
<dbReference type="EC" id="2.7.13.3" evidence="3"/>
<keyword evidence="10 11" id="KW-0472">Membrane</keyword>
<dbReference type="SMART" id="SM00387">
    <property type="entry name" value="HATPase_c"/>
    <property type="match status" value="1"/>
</dbReference>
<evidence type="ECO:0000256" key="3">
    <source>
        <dbReference type="ARBA" id="ARBA00012438"/>
    </source>
</evidence>
<evidence type="ECO:0000256" key="5">
    <source>
        <dbReference type="ARBA" id="ARBA00022679"/>
    </source>
</evidence>
<dbReference type="AlphaFoldDB" id="A0A8J8SEX1"/>
<dbReference type="InterPro" id="IPR036890">
    <property type="entry name" value="HATPase_C_sf"/>
</dbReference>
<comment type="catalytic activity">
    <reaction evidence="1">
        <text>ATP + protein L-histidine = ADP + protein N-phospho-L-histidine.</text>
        <dbReference type="EC" id="2.7.13.3"/>
    </reaction>
</comment>
<dbReference type="PANTHER" id="PTHR45528:SF8">
    <property type="entry name" value="HISTIDINE KINASE"/>
    <property type="match status" value="1"/>
</dbReference>
<keyword evidence="4" id="KW-0597">Phosphoprotein</keyword>
<dbReference type="RefSeq" id="WP_212696454.1">
    <property type="nucleotide sequence ID" value="NZ_CP058649.1"/>
</dbReference>
<dbReference type="InterPro" id="IPR050398">
    <property type="entry name" value="HssS/ArlS-like"/>
</dbReference>
<dbReference type="PROSITE" id="PS50109">
    <property type="entry name" value="HIS_KIN"/>
    <property type="match status" value="1"/>
</dbReference>
<gene>
    <name evidence="13" type="ORF">HZI73_01200</name>
</gene>
<dbReference type="InterPro" id="IPR036097">
    <property type="entry name" value="HisK_dim/P_sf"/>
</dbReference>
<dbReference type="SUPFAM" id="SSF55874">
    <property type="entry name" value="ATPase domain of HSP90 chaperone/DNA topoisomerase II/histidine kinase"/>
    <property type="match status" value="1"/>
</dbReference>
<dbReference type="Proteomes" id="UP000683246">
    <property type="component" value="Chromosome"/>
</dbReference>
<reference evidence="13" key="1">
    <citation type="submission" date="2020-07" db="EMBL/GenBank/DDBJ databases">
        <title>Vallitalea pronyensis genome.</title>
        <authorList>
            <person name="Postec A."/>
        </authorList>
    </citation>
    <scope>NUCLEOTIDE SEQUENCE</scope>
    <source>
        <strain evidence="13">FatNI3</strain>
    </source>
</reference>
<dbReference type="GO" id="GO:0005886">
    <property type="term" value="C:plasma membrane"/>
    <property type="evidence" value="ECO:0007669"/>
    <property type="project" value="TreeGrafter"/>
</dbReference>
<evidence type="ECO:0000256" key="8">
    <source>
        <dbReference type="ARBA" id="ARBA00022989"/>
    </source>
</evidence>
<dbReference type="EMBL" id="CP058649">
    <property type="protein sequence ID" value="QUI20995.1"/>
    <property type="molecule type" value="Genomic_DNA"/>
</dbReference>
<dbReference type="Pfam" id="PF02518">
    <property type="entry name" value="HATPase_c"/>
    <property type="match status" value="1"/>
</dbReference>
<dbReference type="InterPro" id="IPR005467">
    <property type="entry name" value="His_kinase_dom"/>
</dbReference>
<sequence length="298" mass="34374">MVIIIGILFMIILLLMGYIAFFQIQLRSMNQQMSKRFLEHTRQPISIELFNKQLNHLAHNINQFFKAEEALRLEVVGEEKRFKEMIANISHDLRTPLTAIKGYQQLMEKEELTANQLQKLHIAQKHARALEELIEQFYQYSSALTADIHIHWERINLTNLVTECLAEYVASFEKEGMSVIVEEDNAVYAYADRLLTIRVIQNLIRNCLTHGKGHIRVKVYTDQYAIISFNNTVSNGSSIDINRLFDRFYTGDKARGNGAGLGLSIVRQLTEKMDGYVYATLDNDELDICVALNVYHNV</sequence>
<dbReference type="PANTHER" id="PTHR45528">
    <property type="entry name" value="SENSOR HISTIDINE KINASE CPXA"/>
    <property type="match status" value="1"/>
</dbReference>
<evidence type="ECO:0000313" key="14">
    <source>
        <dbReference type="Proteomes" id="UP000683246"/>
    </source>
</evidence>
<dbReference type="Pfam" id="PF00512">
    <property type="entry name" value="HisKA"/>
    <property type="match status" value="1"/>
</dbReference>
<dbReference type="GO" id="GO:0000155">
    <property type="term" value="F:phosphorelay sensor kinase activity"/>
    <property type="evidence" value="ECO:0007669"/>
    <property type="project" value="InterPro"/>
</dbReference>
<comment type="subcellular location">
    <subcellularLocation>
        <location evidence="2">Membrane</location>
        <topology evidence="2">Multi-pass membrane protein</topology>
    </subcellularLocation>
</comment>
<dbReference type="PRINTS" id="PR00344">
    <property type="entry name" value="BCTRLSENSOR"/>
</dbReference>
<organism evidence="13 14">
    <name type="scientific">Vallitalea pronyensis</name>
    <dbReference type="NCBI Taxonomy" id="1348613"/>
    <lineage>
        <taxon>Bacteria</taxon>
        <taxon>Bacillati</taxon>
        <taxon>Bacillota</taxon>
        <taxon>Clostridia</taxon>
        <taxon>Lachnospirales</taxon>
        <taxon>Vallitaleaceae</taxon>
        <taxon>Vallitalea</taxon>
    </lineage>
</organism>
<keyword evidence="5" id="KW-0808">Transferase</keyword>
<dbReference type="InterPro" id="IPR003661">
    <property type="entry name" value="HisK_dim/P_dom"/>
</dbReference>
<evidence type="ECO:0000256" key="9">
    <source>
        <dbReference type="ARBA" id="ARBA00023012"/>
    </source>
</evidence>
<evidence type="ECO:0000313" key="13">
    <source>
        <dbReference type="EMBL" id="QUI20995.1"/>
    </source>
</evidence>
<accession>A0A8J8SEX1</accession>
<keyword evidence="7 13" id="KW-0418">Kinase</keyword>
<evidence type="ECO:0000256" key="4">
    <source>
        <dbReference type="ARBA" id="ARBA00022553"/>
    </source>
</evidence>
<feature type="transmembrane region" description="Helical" evidence="11">
    <location>
        <begin position="6"/>
        <end position="26"/>
    </location>
</feature>
<dbReference type="KEGG" id="vpy:HZI73_01200"/>
<dbReference type="SMART" id="SM00388">
    <property type="entry name" value="HisKA"/>
    <property type="match status" value="1"/>
</dbReference>
<dbReference type="InterPro" id="IPR004358">
    <property type="entry name" value="Sig_transdc_His_kin-like_C"/>
</dbReference>
<dbReference type="CDD" id="cd00082">
    <property type="entry name" value="HisKA"/>
    <property type="match status" value="1"/>
</dbReference>
<proteinExistence type="predicted"/>
<keyword evidence="14" id="KW-1185">Reference proteome</keyword>
<evidence type="ECO:0000256" key="11">
    <source>
        <dbReference type="SAM" id="Phobius"/>
    </source>
</evidence>
<keyword evidence="8 11" id="KW-1133">Transmembrane helix</keyword>
<dbReference type="InterPro" id="IPR003594">
    <property type="entry name" value="HATPase_dom"/>
</dbReference>
<evidence type="ECO:0000256" key="10">
    <source>
        <dbReference type="ARBA" id="ARBA00023136"/>
    </source>
</evidence>
<name>A0A8J8SEX1_9FIRM</name>
<evidence type="ECO:0000256" key="6">
    <source>
        <dbReference type="ARBA" id="ARBA00022692"/>
    </source>
</evidence>
<keyword evidence="6 11" id="KW-0812">Transmembrane</keyword>
<evidence type="ECO:0000259" key="12">
    <source>
        <dbReference type="PROSITE" id="PS50109"/>
    </source>
</evidence>
<evidence type="ECO:0000256" key="2">
    <source>
        <dbReference type="ARBA" id="ARBA00004141"/>
    </source>
</evidence>
<dbReference type="Gene3D" id="1.10.287.130">
    <property type="match status" value="1"/>
</dbReference>
<feature type="domain" description="Histidine kinase" evidence="12">
    <location>
        <begin position="88"/>
        <end position="296"/>
    </location>
</feature>
<dbReference type="SUPFAM" id="SSF47384">
    <property type="entry name" value="Homodimeric domain of signal transducing histidine kinase"/>
    <property type="match status" value="1"/>
</dbReference>
<protein>
    <recommendedName>
        <fullName evidence="3">histidine kinase</fullName>
        <ecNumber evidence="3">2.7.13.3</ecNumber>
    </recommendedName>
</protein>
<evidence type="ECO:0000256" key="7">
    <source>
        <dbReference type="ARBA" id="ARBA00022777"/>
    </source>
</evidence>